<evidence type="ECO:0000256" key="13">
    <source>
        <dbReference type="HAMAP-Rule" id="MF_00041"/>
    </source>
</evidence>
<keyword evidence="6 13" id="KW-0479">Metal-binding</keyword>
<dbReference type="HAMAP" id="MF_00041">
    <property type="entry name" value="Cys_tRNA_synth"/>
    <property type="match status" value="1"/>
</dbReference>
<comment type="similarity">
    <text evidence="2 13">Belongs to the class-I aminoacyl-tRNA synthetase family.</text>
</comment>
<dbReference type="SUPFAM" id="SSF52374">
    <property type="entry name" value="Nucleotidylyl transferase"/>
    <property type="match status" value="1"/>
</dbReference>
<dbReference type="GO" id="GO:0005524">
    <property type="term" value="F:ATP binding"/>
    <property type="evidence" value="ECO:0007669"/>
    <property type="project" value="UniProtKB-UniRule"/>
</dbReference>
<keyword evidence="11 13" id="KW-0030">Aminoacyl-tRNA synthetase</keyword>
<evidence type="ECO:0000313" key="17">
    <source>
        <dbReference type="Proteomes" id="UP000238415"/>
    </source>
</evidence>
<dbReference type="InterPro" id="IPR009080">
    <property type="entry name" value="tRNAsynth_Ia_anticodon-bd"/>
</dbReference>
<dbReference type="SMART" id="SM00840">
    <property type="entry name" value="DALR_2"/>
    <property type="match status" value="1"/>
</dbReference>
<dbReference type="Gene3D" id="1.20.120.1910">
    <property type="entry name" value="Cysteine-tRNA ligase, C-terminal anti-codon recognition domain"/>
    <property type="match status" value="1"/>
</dbReference>
<evidence type="ECO:0000313" key="16">
    <source>
        <dbReference type="EMBL" id="PRR72891.1"/>
    </source>
</evidence>
<keyword evidence="5 13" id="KW-0436">Ligase</keyword>
<dbReference type="Pfam" id="PF23493">
    <property type="entry name" value="CysS_C"/>
    <property type="match status" value="1"/>
</dbReference>
<evidence type="ECO:0000256" key="2">
    <source>
        <dbReference type="ARBA" id="ARBA00005594"/>
    </source>
</evidence>
<feature type="coiled-coil region" evidence="14">
    <location>
        <begin position="308"/>
        <end position="357"/>
    </location>
</feature>
<feature type="binding site" evidence="13">
    <location>
        <position position="237"/>
    </location>
    <ligand>
        <name>Zn(2+)</name>
        <dbReference type="ChEBI" id="CHEBI:29105"/>
    </ligand>
</feature>
<feature type="binding site" evidence="13">
    <location>
        <position position="268"/>
    </location>
    <ligand>
        <name>ATP</name>
        <dbReference type="ChEBI" id="CHEBI:30616"/>
    </ligand>
</feature>
<sequence>MMHLYNTLTGKKEEFTPSEPGRVRMYVCGPTTYNYIHLGNARPLVVFDTLRRYLEYRNYEVVYVQNFTDIDDKVINRAREEGVPALNLAERYIREFFNDADALNVKRATFYPRVSQHIGDIIAAIQELMRRGFAYEVGGDVYFEVEKFPAYGRLSKRSLGEMRAGARIEINAAKRNPLDFALWKAAGIDEPAWESPWGPGRPGWHIECSTMALKYLGPGFDIHGGGADLIFPHHENEIAQAEAMTGSTFARYWLHNGFITVNQDKMSKSKGNFFLVRDIISRFRPLAVRLFLLATHYRSPIDFDDAGLTAAEKGLERLENTRRLLNETRGRFAGMGSVELNSRDKTLLERMEELRREFLEAMEDDFNTARALAALYELAREINVYLGGTTPPNPLAVDRAAVVYEELGGEVMGLFGSDRRQGDEKFLEGLMEIILDIRQEARRRKDWATADAIRDRLKELGITIEDTPHGPRWRKS</sequence>
<comment type="catalytic activity">
    <reaction evidence="12 13">
        <text>tRNA(Cys) + L-cysteine + ATP = L-cysteinyl-tRNA(Cys) + AMP + diphosphate</text>
        <dbReference type="Rhea" id="RHEA:17773"/>
        <dbReference type="Rhea" id="RHEA-COMP:9661"/>
        <dbReference type="Rhea" id="RHEA-COMP:9679"/>
        <dbReference type="ChEBI" id="CHEBI:30616"/>
        <dbReference type="ChEBI" id="CHEBI:33019"/>
        <dbReference type="ChEBI" id="CHEBI:35235"/>
        <dbReference type="ChEBI" id="CHEBI:78442"/>
        <dbReference type="ChEBI" id="CHEBI:78517"/>
        <dbReference type="ChEBI" id="CHEBI:456215"/>
        <dbReference type="EC" id="6.1.1.16"/>
    </reaction>
</comment>
<dbReference type="GO" id="GO:0004817">
    <property type="term" value="F:cysteine-tRNA ligase activity"/>
    <property type="evidence" value="ECO:0007669"/>
    <property type="project" value="UniProtKB-UniRule"/>
</dbReference>
<dbReference type="InterPro" id="IPR056411">
    <property type="entry name" value="CysS_C"/>
</dbReference>
<keyword evidence="8 13" id="KW-0862">Zinc</keyword>
<dbReference type="InterPro" id="IPR024909">
    <property type="entry name" value="Cys-tRNA/MSH_ligase"/>
</dbReference>
<dbReference type="NCBIfam" id="TIGR00435">
    <property type="entry name" value="cysS"/>
    <property type="match status" value="1"/>
</dbReference>
<accession>A0A2T0AS91</accession>
<feature type="binding site" evidence="13">
    <location>
        <position position="208"/>
    </location>
    <ligand>
        <name>Zn(2+)</name>
        <dbReference type="ChEBI" id="CHEBI:29105"/>
    </ligand>
</feature>
<comment type="subcellular location">
    <subcellularLocation>
        <location evidence="1 13">Cytoplasm</location>
    </subcellularLocation>
</comment>
<dbReference type="CDD" id="cd00672">
    <property type="entry name" value="CysRS_core"/>
    <property type="match status" value="1"/>
</dbReference>
<dbReference type="Pfam" id="PF01406">
    <property type="entry name" value="tRNA-synt_1e"/>
    <property type="match status" value="1"/>
</dbReference>
<keyword evidence="10 13" id="KW-0648">Protein biosynthesis</keyword>
<dbReference type="EC" id="6.1.1.16" evidence="13"/>
<dbReference type="Gene3D" id="3.40.50.620">
    <property type="entry name" value="HUPs"/>
    <property type="match status" value="1"/>
</dbReference>
<protein>
    <recommendedName>
        <fullName evidence="13">Cysteine--tRNA ligase</fullName>
        <ecNumber evidence="13">6.1.1.16</ecNumber>
    </recommendedName>
    <alternativeName>
        <fullName evidence="13">Cysteinyl-tRNA synthetase</fullName>
        <shortName evidence="13">CysRS</shortName>
    </alternativeName>
</protein>
<dbReference type="InterPro" id="IPR015273">
    <property type="entry name" value="Cys-tRNA-synt_Ia_DALR"/>
</dbReference>
<evidence type="ECO:0000256" key="6">
    <source>
        <dbReference type="ARBA" id="ARBA00022723"/>
    </source>
</evidence>
<evidence type="ECO:0000256" key="1">
    <source>
        <dbReference type="ARBA" id="ARBA00004496"/>
    </source>
</evidence>
<dbReference type="InterPro" id="IPR015803">
    <property type="entry name" value="Cys-tRNA-ligase"/>
</dbReference>
<evidence type="ECO:0000256" key="14">
    <source>
        <dbReference type="SAM" id="Coils"/>
    </source>
</evidence>
<dbReference type="Proteomes" id="UP000238415">
    <property type="component" value="Unassembled WGS sequence"/>
</dbReference>
<dbReference type="Pfam" id="PF09190">
    <property type="entry name" value="DALR_2"/>
    <property type="match status" value="1"/>
</dbReference>
<evidence type="ECO:0000256" key="4">
    <source>
        <dbReference type="ARBA" id="ARBA00022490"/>
    </source>
</evidence>
<dbReference type="SUPFAM" id="SSF47323">
    <property type="entry name" value="Anticodon-binding domain of a subclass of class I aminoacyl-tRNA synthetases"/>
    <property type="match status" value="1"/>
</dbReference>
<dbReference type="AlphaFoldDB" id="A0A2T0AS91"/>
<evidence type="ECO:0000256" key="5">
    <source>
        <dbReference type="ARBA" id="ARBA00022598"/>
    </source>
</evidence>
<dbReference type="GO" id="GO:0006423">
    <property type="term" value="P:cysteinyl-tRNA aminoacylation"/>
    <property type="evidence" value="ECO:0007669"/>
    <property type="project" value="UniProtKB-UniRule"/>
</dbReference>
<dbReference type="PANTHER" id="PTHR10890:SF3">
    <property type="entry name" value="CYSTEINE--TRNA LIGASE, CYTOPLASMIC"/>
    <property type="match status" value="1"/>
</dbReference>
<comment type="cofactor">
    <cofactor evidence="13">
        <name>Zn(2+)</name>
        <dbReference type="ChEBI" id="CHEBI:29105"/>
    </cofactor>
    <text evidence="13">Binds 1 zinc ion per subunit.</text>
</comment>
<evidence type="ECO:0000256" key="3">
    <source>
        <dbReference type="ARBA" id="ARBA00011245"/>
    </source>
</evidence>
<dbReference type="InterPro" id="IPR032678">
    <property type="entry name" value="tRNA-synt_1_cat_dom"/>
</dbReference>
<comment type="caution">
    <text evidence="16">The sequence shown here is derived from an EMBL/GenBank/DDBJ whole genome shotgun (WGS) entry which is preliminary data.</text>
</comment>
<proteinExistence type="inferred from homology"/>
<comment type="subunit">
    <text evidence="3 13">Monomer.</text>
</comment>
<feature type="domain" description="Cysteinyl-tRNA synthetase class Ia DALR" evidence="15">
    <location>
        <begin position="357"/>
        <end position="427"/>
    </location>
</feature>
<evidence type="ECO:0000256" key="10">
    <source>
        <dbReference type="ARBA" id="ARBA00022917"/>
    </source>
</evidence>
<feature type="binding site" evidence="13">
    <location>
        <position position="233"/>
    </location>
    <ligand>
        <name>Zn(2+)</name>
        <dbReference type="ChEBI" id="CHEBI:29105"/>
    </ligand>
</feature>
<dbReference type="PANTHER" id="PTHR10890">
    <property type="entry name" value="CYSTEINYL-TRNA SYNTHETASE"/>
    <property type="match status" value="1"/>
</dbReference>
<organism evidence="16 17">
    <name type="scientific">Neomoorella humiferrea</name>
    <dbReference type="NCBI Taxonomy" id="676965"/>
    <lineage>
        <taxon>Bacteria</taxon>
        <taxon>Bacillati</taxon>
        <taxon>Bacillota</taxon>
        <taxon>Clostridia</taxon>
        <taxon>Neomoorellales</taxon>
        <taxon>Neomoorellaceae</taxon>
        <taxon>Neomoorella</taxon>
    </lineage>
</organism>
<evidence type="ECO:0000256" key="12">
    <source>
        <dbReference type="ARBA" id="ARBA00047398"/>
    </source>
</evidence>
<keyword evidence="4 13" id="KW-0963">Cytoplasm</keyword>
<feature type="short sequence motif" description="'HIGH' region" evidence="13">
    <location>
        <begin position="30"/>
        <end position="40"/>
    </location>
</feature>
<evidence type="ECO:0000256" key="7">
    <source>
        <dbReference type="ARBA" id="ARBA00022741"/>
    </source>
</evidence>
<dbReference type="FunFam" id="3.40.50.620:FF:000009">
    <property type="entry name" value="Cysteine--tRNA ligase"/>
    <property type="match status" value="1"/>
</dbReference>
<keyword evidence="7 13" id="KW-0547">Nucleotide-binding</keyword>
<gene>
    <name evidence="13 16" type="primary">cysS</name>
    <name evidence="16" type="ORF">MOHU_13130</name>
</gene>
<dbReference type="EMBL" id="PVXM01000025">
    <property type="protein sequence ID" value="PRR72891.1"/>
    <property type="molecule type" value="Genomic_DNA"/>
</dbReference>
<name>A0A2T0AS91_9FIRM</name>
<feature type="binding site" evidence="13">
    <location>
        <position position="28"/>
    </location>
    <ligand>
        <name>Zn(2+)</name>
        <dbReference type="ChEBI" id="CHEBI:29105"/>
    </ligand>
</feature>
<dbReference type="InterPro" id="IPR014729">
    <property type="entry name" value="Rossmann-like_a/b/a_fold"/>
</dbReference>
<keyword evidence="9 13" id="KW-0067">ATP-binding</keyword>
<evidence type="ECO:0000256" key="8">
    <source>
        <dbReference type="ARBA" id="ARBA00022833"/>
    </source>
</evidence>
<keyword evidence="17" id="KW-1185">Reference proteome</keyword>
<evidence type="ECO:0000256" key="9">
    <source>
        <dbReference type="ARBA" id="ARBA00022840"/>
    </source>
</evidence>
<reference evidence="16 17" key="1">
    <citation type="submission" date="2018-03" db="EMBL/GenBank/DDBJ databases">
        <title>Genome sequence of Moorella humiferrea DSM 23265.</title>
        <authorList>
            <person name="Poehlein A."/>
            <person name="Daniel R."/>
        </authorList>
    </citation>
    <scope>NUCLEOTIDE SEQUENCE [LARGE SCALE GENOMIC DNA]</scope>
    <source>
        <strain evidence="16 17">DSM 23265</strain>
    </source>
</reference>
<dbReference type="GO" id="GO:0005829">
    <property type="term" value="C:cytosol"/>
    <property type="evidence" value="ECO:0007669"/>
    <property type="project" value="TreeGrafter"/>
</dbReference>
<evidence type="ECO:0000259" key="15">
    <source>
        <dbReference type="SMART" id="SM00840"/>
    </source>
</evidence>
<dbReference type="GO" id="GO:0008270">
    <property type="term" value="F:zinc ion binding"/>
    <property type="evidence" value="ECO:0007669"/>
    <property type="project" value="UniProtKB-UniRule"/>
</dbReference>
<keyword evidence="14" id="KW-0175">Coiled coil</keyword>
<feature type="short sequence motif" description="'KMSKS' region" evidence="13">
    <location>
        <begin position="265"/>
        <end position="269"/>
    </location>
</feature>
<dbReference type="PRINTS" id="PR00983">
    <property type="entry name" value="TRNASYNTHCYS"/>
</dbReference>
<evidence type="ECO:0000256" key="11">
    <source>
        <dbReference type="ARBA" id="ARBA00023146"/>
    </source>
</evidence>